<dbReference type="OrthoDB" id="283209at2"/>
<dbReference type="EMBL" id="CP003273">
    <property type="protein sequence ID" value="AGL00065.1"/>
    <property type="molecule type" value="Genomic_DNA"/>
</dbReference>
<accession>R4KHT5</accession>
<dbReference type="KEGG" id="dgi:Desgi_0497"/>
<feature type="transmembrane region" description="Helical" evidence="1">
    <location>
        <begin position="7"/>
        <end position="27"/>
    </location>
</feature>
<dbReference type="RefSeq" id="WP_006523474.1">
    <property type="nucleotide sequence ID" value="NC_021184.1"/>
</dbReference>
<reference evidence="2 3" key="1">
    <citation type="submission" date="2012-01" db="EMBL/GenBank/DDBJ databases">
        <title>Complete sequence of Desulfotomaculum gibsoniae DSM 7213.</title>
        <authorList>
            <consortium name="US DOE Joint Genome Institute"/>
            <person name="Lucas S."/>
            <person name="Han J."/>
            <person name="Lapidus A."/>
            <person name="Cheng J.-F."/>
            <person name="Goodwin L."/>
            <person name="Pitluck S."/>
            <person name="Peters L."/>
            <person name="Ovchinnikova G."/>
            <person name="Teshima H."/>
            <person name="Detter J.C."/>
            <person name="Han C."/>
            <person name="Tapia R."/>
            <person name="Land M."/>
            <person name="Hauser L."/>
            <person name="Kyrpides N."/>
            <person name="Ivanova N."/>
            <person name="Pagani I."/>
            <person name="Parshina S."/>
            <person name="Plugge C."/>
            <person name="Muyzer G."/>
            <person name="Kuever J."/>
            <person name="Ivanova A."/>
            <person name="Nazina T."/>
            <person name="Klenk H.-P."/>
            <person name="Brambilla E."/>
            <person name="Spring S."/>
            <person name="Stams A.F."/>
            <person name="Woyke T."/>
        </authorList>
    </citation>
    <scope>NUCLEOTIDE SEQUENCE [LARGE SCALE GENOMIC DNA]</scope>
    <source>
        <strain evidence="2 3">DSM 7213</strain>
    </source>
</reference>
<evidence type="ECO:0000313" key="3">
    <source>
        <dbReference type="Proteomes" id="UP000013520"/>
    </source>
</evidence>
<proteinExistence type="predicted"/>
<evidence type="ECO:0000256" key="1">
    <source>
        <dbReference type="SAM" id="Phobius"/>
    </source>
</evidence>
<keyword evidence="3" id="KW-1185">Reference proteome</keyword>
<keyword evidence="1" id="KW-1133">Transmembrane helix</keyword>
<dbReference type="STRING" id="767817.Desgi_0497"/>
<keyword evidence="1" id="KW-0472">Membrane</keyword>
<dbReference type="AlphaFoldDB" id="R4KHT5"/>
<dbReference type="HOGENOM" id="CLU_2769048_0_0_9"/>
<dbReference type="Proteomes" id="UP000013520">
    <property type="component" value="Chromosome"/>
</dbReference>
<gene>
    <name evidence="2" type="ORF">Desgi_0497</name>
</gene>
<keyword evidence="1" id="KW-0812">Transmembrane</keyword>
<evidence type="ECO:0008006" key="4">
    <source>
        <dbReference type="Google" id="ProtNLM"/>
    </source>
</evidence>
<evidence type="ECO:0000313" key="2">
    <source>
        <dbReference type="EMBL" id="AGL00065.1"/>
    </source>
</evidence>
<organism evidence="2 3">
    <name type="scientific">Desulfoscipio gibsoniae DSM 7213</name>
    <dbReference type="NCBI Taxonomy" id="767817"/>
    <lineage>
        <taxon>Bacteria</taxon>
        <taxon>Bacillati</taxon>
        <taxon>Bacillota</taxon>
        <taxon>Clostridia</taxon>
        <taxon>Eubacteriales</taxon>
        <taxon>Desulfallaceae</taxon>
        <taxon>Desulfoscipio</taxon>
    </lineage>
</organism>
<feature type="transmembrane region" description="Helical" evidence="1">
    <location>
        <begin position="42"/>
        <end position="64"/>
    </location>
</feature>
<protein>
    <recommendedName>
        <fullName evidence="4">Solute:sodium symporter small subunit</fullName>
    </recommendedName>
</protein>
<sequence>MKARKSGIVWFIIFFILYLSFVDFWQWNSITPMIFGWIPWHVFYQVLLNIALSIAFTLFAIYYWPKEPD</sequence>
<name>R4KHT5_9FIRM</name>